<dbReference type="RefSeq" id="WP_262396062.1">
    <property type="nucleotide sequence ID" value="NZ_JACRTD010000010.1"/>
</dbReference>
<dbReference type="GO" id="GO:0000155">
    <property type="term" value="F:phosphorelay sensor kinase activity"/>
    <property type="evidence" value="ECO:0007669"/>
    <property type="project" value="TreeGrafter"/>
</dbReference>
<evidence type="ECO:0000256" key="5">
    <source>
        <dbReference type="ARBA" id="ARBA00022679"/>
    </source>
</evidence>
<evidence type="ECO:0000313" key="10">
    <source>
        <dbReference type="Proteomes" id="UP000623678"/>
    </source>
</evidence>
<evidence type="ECO:0000259" key="8">
    <source>
        <dbReference type="PROSITE" id="PS50109"/>
    </source>
</evidence>
<protein>
    <recommendedName>
        <fullName evidence="3">histidine kinase</fullName>
        <ecNumber evidence="3">2.7.13.3</ecNumber>
    </recommendedName>
</protein>
<dbReference type="Gene3D" id="3.30.565.10">
    <property type="entry name" value="Histidine kinase-like ATPase, C-terminal domain"/>
    <property type="match status" value="1"/>
</dbReference>
<gene>
    <name evidence="9" type="ORF">H8705_12195</name>
</gene>
<dbReference type="EC" id="2.7.13.3" evidence="3"/>
<feature type="domain" description="Histidine kinase" evidence="8">
    <location>
        <begin position="127"/>
        <end position="349"/>
    </location>
</feature>
<dbReference type="EMBL" id="JACRTD010000010">
    <property type="protein sequence ID" value="MBC8586340.1"/>
    <property type="molecule type" value="Genomic_DNA"/>
</dbReference>
<accession>A0A926EPW9</accession>
<dbReference type="Pfam" id="PF02518">
    <property type="entry name" value="HATPase_c"/>
    <property type="match status" value="1"/>
</dbReference>
<keyword evidence="5" id="KW-0808">Transferase</keyword>
<evidence type="ECO:0000256" key="6">
    <source>
        <dbReference type="ARBA" id="ARBA00022777"/>
    </source>
</evidence>
<name>A0A926EPW9_9FIRM</name>
<keyword evidence="4" id="KW-0597">Phosphoprotein</keyword>
<dbReference type="SUPFAM" id="SSF55874">
    <property type="entry name" value="ATPase domain of HSP90 chaperone/DNA topoisomerase II/histidine kinase"/>
    <property type="match status" value="1"/>
</dbReference>
<comment type="subcellular location">
    <subcellularLocation>
        <location evidence="2">Membrane</location>
    </subcellularLocation>
</comment>
<evidence type="ECO:0000313" key="9">
    <source>
        <dbReference type="EMBL" id="MBC8586340.1"/>
    </source>
</evidence>
<dbReference type="GO" id="GO:0004721">
    <property type="term" value="F:phosphoprotein phosphatase activity"/>
    <property type="evidence" value="ECO:0007669"/>
    <property type="project" value="TreeGrafter"/>
</dbReference>
<reference evidence="9" key="1">
    <citation type="submission" date="2020-08" db="EMBL/GenBank/DDBJ databases">
        <title>Genome public.</title>
        <authorList>
            <person name="Liu C."/>
            <person name="Sun Q."/>
        </authorList>
    </citation>
    <scope>NUCLEOTIDE SEQUENCE</scope>
    <source>
        <strain evidence="9">NSJ-64</strain>
    </source>
</reference>
<dbReference type="InterPro" id="IPR005467">
    <property type="entry name" value="His_kinase_dom"/>
</dbReference>
<organism evidence="9 10">
    <name type="scientific">Youxingia wuxianensis</name>
    <dbReference type="NCBI Taxonomy" id="2763678"/>
    <lineage>
        <taxon>Bacteria</taxon>
        <taxon>Bacillati</taxon>
        <taxon>Bacillota</taxon>
        <taxon>Clostridia</taxon>
        <taxon>Eubacteriales</taxon>
        <taxon>Oscillospiraceae</taxon>
        <taxon>Youxingia</taxon>
    </lineage>
</organism>
<dbReference type="PRINTS" id="PR00344">
    <property type="entry name" value="BCTRLSENSOR"/>
</dbReference>
<dbReference type="PANTHER" id="PTHR45453:SF1">
    <property type="entry name" value="PHOSPHATE REGULON SENSOR PROTEIN PHOR"/>
    <property type="match status" value="1"/>
</dbReference>
<dbReference type="Proteomes" id="UP000623678">
    <property type="component" value="Unassembled WGS sequence"/>
</dbReference>
<dbReference type="PROSITE" id="PS50109">
    <property type="entry name" value="HIS_KIN"/>
    <property type="match status" value="1"/>
</dbReference>
<keyword evidence="6 9" id="KW-0418">Kinase</keyword>
<dbReference type="InterPro" id="IPR004358">
    <property type="entry name" value="Sig_transdc_His_kin-like_C"/>
</dbReference>
<comment type="caution">
    <text evidence="9">The sequence shown here is derived from an EMBL/GenBank/DDBJ whole genome shotgun (WGS) entry which is preliminary data.</text>
</comment>
<dbReference type="InterPro" id="IPR036890">
    <property type="entry name" value="HATPase_C_sf"/>
</dbReference>
<keyword evidence="7" id="KW-0902">Two-component regulatory system</keyword>
<dbReference type="GO" id="GO:0016036">
    <property type="term" value="P:cellular response to phosphate starvation"/>
    <property type="evidence" value="ECO:0007669"/>
    <property type="project" value="TreeGrafter"/>
</dbReference>
<sequence>MEQNSAKGFIQNIKSMYQASHIAIAILDGTFRVIWCNDAAKKDHTGIELPDGVLSIMPGFNAEYIKAEIRKNGVFVYKSLGMPYSDFSMTFSPAIVGREDYYCVFFSPISDQGTALQPEGVTRVISTFTNQYRTPLTVIFSMLSLLAHNISCADPSEVDNKCMDYIDTININAYKMLRSCVNISEYTKYTNGLNEMAFSRVNIFKYLSDIFDAARVLLEPLGIPLLYDIPEESVIMVCDTDKLSCALLNIISNASHYTKNGNAIYVKVRNITNNVSVSISDKGLGIPTHIQPRVFEPFFSYDHTGEPFSGNGLGLTVAKQAIACHKGTIALQSICGEGTTVVFTLPVTDDPSLPYAVHCEPVDYLCDKFSKLYIILADVCKCPL</sequence>
<evidence type="ECO:0000256" key="3">
    <source>
        <dbReference type="ARBA" id="ARBA00012438"/>
    </source>
</evidence>
<dbReference type="SMART" id="SM00387">
    <property type="entry name" value="HATPase_c"/>
    <property type="match status" value="1"/>
</dbReference>
<dbReference type="PANTHER" id="PTHR45453">
    <property type="entry name" value="PHOSPHATE REGULON SENSOR PROTEIN PHOR"/>
    <property type="match status" value="1"/>
</dbReference>
<evidence type="ECO:0000256" key="1">
    <source>
        <dbReference type="ARBA" id="ARBA00000085"/>
    </source>
</evidence>
<dbReference type="GO" id="GO:0005886">
    <property type="term" value="C:plasma membrane"/>
    <property type="evidence" value="ECO:0007669"/>
    <property type="project" value="TreeGrafter"/>
</dbReference>
<keyword evidence="10" id="KW-1185">Reference proteome</keyword>
<proteinExistence type="predicted"/>
<evidence type="ECO:0000256" key="4">
    <source>
        <dbReference type="ARBA" id="ARBA00022553"/>
    </source>
</evidence>
<dbReference type="InterPro" id="IPR003594">
    <property type="entry name" value="HATPase_dom"/>
</dbReference>
<evidence type="ECO:0000256" key="7">
    <source>
        <dbReference type="ARBA" id="ARBA00023012"/>
    </source>
</evidence>
<evidence type="ECO:0000256" key="2">
    <source>
        <dbReference type="ARBA" id="ARBA00004370"/>
    </source>
</evidence>
<dbReference type="AlphaFoldDB" id="A0A926EPW9"/>
<comment type="catalytic activity">
    <reaction evidence="1">
        <text>ATP + protein L-histidine = ADP + protein N-phospho-L-histidine.</text>
        <dbReference type="EC" id="2.7.13.3"/>
    </reaction>
</comment>
<dbReference type="InterPro" id="IPR050351">
    <property type="entry name" value="BphY/WalK/GraS-like"/>
</dbReference>